<dbReference type="RefSeq" id="WP_244752963.1">
    <property type="nucleotide sequence ID" value="NZ_CP095074.1"/>
</dbReference>
<reference evidence="1 2" key="1">
    <citation type="submission" date="2022-04" db="EMBL/GenBank/DDBJ databases">
        <title>Halobacillus sp. isolated from saltern.</title>
        <authorList>
            <person name="Won M."/>
            <person name="Lee C.-M."/>
            <person name="Woen H.-Y."/>
            <person name="Kwon S.-W."/>
        </authorList>
    </citation>
    <scope>NUCLEOTIDE SEQUENCE [LARGE SCALE GENOMIC DNA]</scope>
    <source>
        <strain evidence="1 2">SSTM10-2</strain>
    </source>
</reference>
<proteinExistence type="predicted"/>
<evidence type="ECO:0000313" key="1">
    <source>
        <dbReference type="EMBL" id="UOQ93363.1"/>
    </source>
</evidence>
<dbReference type="Gene3D" id="3.20.20.70">
    <property type="entry name" value="Aldolase class I"/>
    <property type="match status" value="1"/>
</dbReference>
<gene>
    <name evidence="1" type="ORF">MUO14_23830</name>
</gene>
<accession>A0ABY4GZM4</accession>
<name>A0ABY4GZM4_9BACI</name>
<keyword evidence="2" id="KW-1185">Reference proteome</keyword>
<dbReference type="SUPFAM" id="SSF51569">
    <property type="entry name" value="Aldolase"/>
    <property type="match status" value="1"/>
</dbReference>
<sequence length="52" mass="5752">MNKLHTLQMIHQEKLIAVIRGDTQEEAEMITEGSYSGGITIMELTYTVPGAT</sequence>
<dbReference type="Proteomes" id="UP000831880">
    <property type="component" value="Chromosome"/>
</dbReference>
<protein>
    <submittedName>
        <fullName evidence="1">Uncharacterized protein</fullName>
    </submittedName>
</protein>
<evidence type="ECO:0000313" key="2">
    <source>
        <dbReference type="Proteomes" id="UP000831880"/>
    </source>
</evidence>
<dbReference type="InterPro" id="IPR013785">
    <property type="entry name" value="Aldolase_TIM"/>
</dbReference>
<organism evidence="1 2">
    <name type="scientific">Halobacillus shinanisalinarum</name>
    <dbReference type="NCBI Taxonomy" id="2932258"/>
    <lineage>
        <taxon>Bacteria</taxon>
        <taxon>Bacillati</taxon>
        <taxon>Bacillota</taxon>
        <taxon>Bacilli</taxon>
        <taxon>Bacillales</taxon>
        <taxon>Bacillaceae</taxon>
        <taxon>Halobacillus</taxon>
    </lineage>
</organism>
<dbReference type="EMBL" id="CP095074">
    <property type="protein sequence ID" value="UOQ93363.1"/>
    <property type="molecule type" value="Genomic_DNA"/>
</dbReference>